<sequence>MNLSFIPVWKRKHSIKTAFMLHFFVIIFILLIAILYASYVFFSNYFIEQSRITSLTITKEVMANIDYYFNEVQETLLDASVSSSIQVGVRGTSGTSGTATGMKFYLDNIREVQRYLNDLTAFKPDIDDIIITKMDGKSFDSAKKSVRPTYAFDQAEWFPELTAMKSQSIFVGPHKQDYYYDSDAVNTLTVSAIAPIRDIYMNHNNIGAIIVNLNMSKISAILERLEISPGYHVYLLDNHQQLVFSNSNTAPASFLEAFSPSGESGYYMEGTGTNHTLYVYAQSKINNWSIVLGVPIAEVTKKIREFRLIIILLFLLILPMVWLIAYVISNRITSPIKKLMSRMTSIEKWIGQGTWKVEPLNQSYVEIDVLSSRFDLMVHRINDLINQAYRLELEQKDSQLRALQARINPHFLYNTLQTIKSLAMLGNTSDISRLVTLLGHQFRYTIGKEDYMVTVEDEISHLKHYLEIQIKWLRTPCEYEIHIDDRLLACQIPRLSIQPIVENCFAHAFAGLKRSGSIRITGYIRDKQAILEIWDNGTGISNAALAELRANLDTLANDQGDHIALLNVQRRFVLKFGQAYGLSVESQEGSWTRVRLALPILQS</sequence>
<dbReference type="RefSeq" id="WP_341419092.1">
    <property type="nucleotide sequence ID" value="NZ_JBBPCC010000025.1"/>
</dbReference>
<proteinExistence type="predicted"/>
<dbReference type="Pfam" id="PF06580">
    <property type="entry name" value="His_kinase"/>
    <property type="match status" value="1"/>
</dbReference>
<evidence type="ECO:0000256" key="5">
    <source>
        <dbReference type="ARBA" id="ARBA00023136"/>
    </source>
</evidence>
<evidence type="ECO:0000259" key="7">
    <source>
        <dbReference type="Pfam" id="PF02518"/>
    </source>
</evidence>
<keyword evidence="5 6" id="KW-0472">Membrane</keyword>
<evidence type="ECO:0000256" key="2">
    <source>
        <dbReference type="ARBA" id="ARBA00022475"/>
    </source>
</evidence>
<dbReference type="PANTHER" id="PTHR34220">
    <property type="entry name" value="SENSOR HISTIDINE KINASE YPDA"/>
    <property type="match status" value="1"/>
</dbReference>
<keyword evidence="10" id="KW-0418">Kinase</keyword>
<dbReference type="Gene3D" id="3.30.450.20">
    <property type="entry name" value="PAS domain"/>
    <property type="match status" value="2"/>
</dbReference>
<gene>
    <name evidence="10" type="ORF">WMW72_29060</name>
</gene>
<keyword evidence="11" id="KW-1185">Reference proteome</keyword>
<dbReference type="Gene3D" id="6.10.340.10">
    <property type="match status" value="1"/>
</dbReference>
<keyword evidence="3 6" id="KW-0812">Transmembrane</keyword>
<comment type="subcellular location">
    <subcellularLocation>
        <location evidence="1">Cell membrane</location>
        <topology evidence="1">Multi-pass membrane protein</topology>
    </subcellularLocation>
</comment>
<dbReference type="EC" id="2.7.13.3" evidence="10"/>
<dbReference type="PANTHER" id="PTHR34220:SF7">
    <property type="entry name" value="SENSOR HISTIDINE KINASE YPDA"/>
    <property type="match status" value="1"/>
</dbReference>
<dbReference type="Pfam" id="PF02518">
    <property type="entry name" value="HATPase_c"/>
    <property type="match status" value="1"/>
</dbReference>
<dbReference type="InterPro" id="IPR003594">
    <property type="entry name" value="HATPase_dom"/>
</dbReference>
<comment type="caution">
    <text evidence="10">The sequence shown here is derived from an EMBL/GenBank/DDBJ whole genome shotgun (WGS) entry which is preliminary data.</text>
</comment>
<dbReference type="InterPro" id="IPR050640">
    <property type="entry name" value="Bact_2-comp_sensor_kinase"/>
</dbReference>
<evidence type="ECO:0000256" key="6">
    <source>
        <dbReference type="SAM" id="Phobius"/>
    </source>
</evidence>
<dbReference type="Proteomes" id="UP001469365">
    <property type="component" value="Unassembled WGS sequence"/>
</dbReference>
<reference evidence="10 11" key="1">
    <citation type="submission" date="2024-04" db="EMBL/GenBank/DDBJ databases">
        <title>draft genome sequnece of Paenibacillus filicis.</title>
        <authorList>
            <person name="Kim D.-U."/>
        </authorList>
    </citation>
    <scope>NUCLEOTIDE SEQUENCE [LARGE SCALE GENOMIC DNA]</scope>
    <source>
        <strain evidence="10 11">KACC14197</strain>
    </source>
</reference>
<feature type="transmembrane region" description="Helical" evidence="6">
    <location>
        <begin position="20"/>
        <end position="42"/>
    </location>
</feature>
<organism evidence="10 11">
    <name type="scientific">Paenibacillus filicis</name>
    <dbReference type="NCBI Taxonomy" id="669464"/>
    <lineage>
        <taxon>Bacteria</taxon>
        <taxon>Bacillati</taxon>
        <taxon>Bacillota</taxon>
        <taxon>Bacilli</taxon>
        <taxon>Bacillales</taxon>
        <taxon>Paenibacillaceae</taxon>
        <taxon>Paenibacillus</taxon>
    </lineage>
</organism>
<feature type="domain" description="Histidine kinase/HSP90-like ATPase" evidence="7">
    <location>
        <begin position="498"/>
        <end position="600"/>
    </location>
</feature>
<name>A0ABU9DSX3_9BACL</name>
<dbReference type="Pfam" id="PF02743">
    <property type="entry name" value="dCache_1"/>
    <property type="match status" value="1"/>
</dbReference>
<dbReference type="Gene3D" id="3.30.565.10">
    <property type="entry name" value="Histidine kinase-like ATPase, C-terminal domain"/>
    <property type="match status" value="1"/>
</dbReference>
<dbReference type="SUPFAM" id="SSF55874">
    <property type="entry name" value="ATPase domain of HSP90 chaperone/DNA topoisomerase II/histidine kinase"/>
    <property type="match status" value="1"/>
</dbReference>
<keyword evidence="4 6" id="KW-1133">Transmembrane helix</keyword>
<accession>A0ABU9DSX3</accession>
<dbReference type="InterPro" id="IPR010559">
    <property type="entry name" value="Sig_transdc_His_kin_internal"/>
</dbReference>
<evidence type="ECO:0000313" key="11">
    <source>
        <dbReference type="Proteomes" id="UP001469365"/>
    </source>
</evidence>
<evidence type="ECO:0000256" key="4">
    <source>
        <dbReference type="ARBA" id="ARBA00022989"/>
    </source>
</evidence>
<dbReference type="CDD" id="cd18773">
    <property type="entry name" value="PDC1_HK_sensor"/>
    <property type="match status" value="1"/>
</dbReference>
<evidence type="ECO:0000313" key="10">
    <source>
        <dbReference type="EMBL" id="MEK8131965.1"/>
    </source>
</evidence>
<evidence type="ECO:0000259" key="9">
    <source>
        <dbReference type="Pfam" id="PF06580"/>
    </source>
</evidence>
<dbReference type="InterPro" id="IPR036890">
    <property type="entry name" value="HATPase_C_sf"/>
</dbReference>
<feature type="transmembrane region" description="Helical" evidence="6">
    <location>
        <begin position="308"/>
        <end position="328"/>
    </location>
</feature>
<evidence type="ECO:0000256" key="1">
    <source>
        <dbReference type="ARBA" id="ARBA00004651"/>
    </source>
</evidence>
<evidence type="ECO:0000256" key="3">
    <source>
        <dbReference type="ARBA" id="ARBA00022692"/>
    </source>
</evidence>
<dbReference type="EMBL" id="JBBPCC010000025">
    <property type="protein sequence ID" value="MEK8131965.1"/>
    <property type="molecule type" value="Genomic_DNA"/>
</dbReference>
<dbReference type="CDD" id="cd18774">
    <property type="entry name" value="PDC2_HK_sensor"/>
    <property type="match status" value="1"/>
</dbReference>
<keyword evidence="2" id="KW-1003">Cell membrane</keyword>
<dbReference type="InterPro" id="IPR033479">
    <property type="entry name" value="dCache_1"/>
</dbReference>
<protein>
    <submittedName>
        <fullName evidence="10">Sensor histidine kinase</fullName>
        <ecNumber evidence="10">2.7.13.3</ecNumber>
    </submittedName>
</protein>
<feature type="domain" description="Signal transduction histidine kinase internal region" evidence="9">
    <location>
        <begin position="399"/>
        <end position="469"/>
    </location>
</feature>
<keyword evidence="10" id="KW-0808">Transferase</keyword>
<evidence type="ECO:0000259" key="8">
    <source>
        <dbReference type="Pfam" id="PF02743"/>
    </source>
</evidence>
<dbReference type="GO" id="GO:0004673">
    <property type="term" value="F:protein histidine kinase activity"/>
    <property type="evidence" value="ECO:0007669"/>
    <property type="project" value="UniProtKB-EC"/>
</dbReference>
<feature type="domain" description="Cache" evidence="8">
    <location>
        <begin position="47"/>
        <end position="291"/>
    </location>
</feature>